<dbReference type="InterPro" id="IPR039420">
    <property type="entry name" value="WalR-like"/>
</dbReference>
<evidence type="ECO:0000256" key="4">
    <source>
        <dbReference type="ARBA" id="ARBA00023125"/>
    </source>
</evidence>
<dbReference type="Pfam" id="PF00072">
    <property type="entry name" value="Response_reg"/>
    <property type="match status" value="1"/>
</dbReference>
<dbReference type="GO" id="GO:0005829">
    <property type="term" value="C:cytosol"/>
    <property type="evidence" value="ECO:0007669"/>
    <property type="project" value="TreeGrafter"/>
</dbReference>
<keyword evidence="3" id="KW-0805">Transcription regulation</keyword>
<evidence type="ECO:0000259" key="7">
    <source>
        <dbReference type="PROSITE" id="PS50110"/>
    </source>
</evidence>
<evidence type="ECO:0000313" key="9">
    <source>
        <dbReference type="Proteomes" id="UP000178532"/>
    </source>
</evidence>
<evidence type="ECO:0000256" key="5">
    <source>
        <dbReference type="ARBA" id="ARBA00023163"/>
    </source>
</evidence>
<dbReference type="SMART" id="SM00448">
    <property type="entry name" value="REC"/>
    <property type="match status" value="1"/>
</dbReference>
<evidence type="ECO:0000256" key="1">
    <source>
        <dbReference type="ARBA" id="ARBA00022553"/>
    </source>
</evidence>
<protein>
    <recommendedName>
        <fullName evidence="7">Response regulatory domain-containing protein</fullName>
    </recommendedName>
</protein>
<dbReference type="AlphaFoldDB" id="A0A1F6DK59"/>
<evidence type="ECO:0000313" key="8">
    <source>
        <dbReference type="EMBL" id="OGG61793.1"/>
    </source>
</evidence>
<dbReference type="GO" id="GO:0032993">
    <property type="term" value="C:protein-DNA complex"/>
    <property type="evidence" value="ECO:0007669"/>
    <property type="project" value="TreeGrafter"/>
</dbReference>
<keyword evidence="2" id="KW-0902">Two-component regulatory system</keyword>
<proteinExistence type="predicted"/>
<evidence type="ECO:0000256" key="2">
    <source>
        <dbReference type="ARBA" id="ARBA00023012"/>
    </source>
</evidence>
<keyword evidence="5" id="KW-0804">Transcription</keyword>
<sequence length="157" mass="17469">MDTKDTIKGKKILIIEDDRLLHNLLADKMMQLREKGIEVYPTMNAEEGMAKAVEVHPDLILLDIVLPGMTGFEFLERLRKEAGLEKTPVIILSNLNADTDKERARSLGALAYLVKANLSLSEISKTVESVLHGQQITPPKEAQSDARQMLTGSLVYL</sequence>
<dbReference type="GO" id="GO:0000976">
    <property type="term" value="F:transcription cis-regulatory region binding"/>
    <property type="evidence" value="ECO:0007669"/>
    <property type="project" value="TreeGrafter"/>
</dbReference>
<dbReference type="CDD" id="cd17574">
    <property type="entry name" value="REC_OmpR"/>
    <property type="match status" value="1"/>
</dbReference>
<comment type="caution">
    <text evidence="8">The sequence shown here is derived from an EMBL/GenBank/DDBJ whole genome shotgun (WGS) entry which is preliminary data.</text>
</comment>
<feature type="domain" description="Response regulatory" evidence="7">
    <location>
        <begin position="11"/>
        <end position="130"/>
    </location>
</feature>
<feature type="modified residue" description="4-aspartylphosphate" evidence="6">
    <location>
        <position position="63"/>
    </location>
</feature>
<dbReference type="EMBL" id="MFLI01000017">
    <property type="protein sequence ID" value="OGG61793.1"/>
    <property type="molecule type" value="Genomic_DNA"/>
</dbReference>
<dbReference type="GO" id="GO:0000156">
    <property type="term" value="F:phosphorelay response regulator activity"/>
    <property type="evidence" value="ECO:0007669"/>
    <property type="project" value="TreeGrafter"/>
</dbReference>
<dbReference type="InterPro" id="IPR001789">
    <property type="entry name" value="Sig_transdc_resp-reg_receiver"/>
</dbReference>
<reference evidence="8 9" key="1">
    <citation type="journal article" date="2016" name="Nat. Commun.">
        <title>Thousands of microbial genomes shed light on interconnected biogeochemical processes in an aquifer system.</title>
        <authorList>
            <person name="Anantharaman K."/>
            <person name="Brown C.T."/>
            <person name="Hug L.A."/>
            <person name="Sharon I."/>
            <person name="Castelle C.J."/>
            <person name="Probst A.J."/>
            <person name="Thomas B.C."/>
            <person name="Singh A."/>
            <person name="Wilkins M.J."/>
            <person name="Karaoz U."/>
            <person name="Brodie E.L."/>
            <person name="Williams K.H."/>
            <person name="Hubbard S.S."/>
            <person name="Banfield J.F."/>
        </authorList>
    </citation>
    <scope>NUCLEOTIDE SEQUENCE [LARGE SCALE GENOMIC DNA]</scope>
</reference>
<keyword evidence="4" id="KW-0238">DNA-binding</keyword>
<dbReference type="Proteomes" id="UP000178532">
    <property type="component" value="Unassembled WGS sequence"/>
</dbReference>
<evidence type="ECO:0000256" key="3">
    <source>
        <dbReference type="ARBA" id="ARBA00023015"/>
    </source>
</evidence>
<dbReference type="PROSITE" id="PS50110">
    <property type="entry name" value="RESPONSE_REGULATORY"/>
    <property type="match status" value="1"/>
</dbReference>
<keyword evidence="1 6" id="KW-0597">Phosphoprotein</keyword>
<dbReference type="SUPFAM" id="SSF52172">
    <property type="entry name" value="CheY-like"/>
    <property type="match status" value="1"/>
</dbReference>
<gene>
    <name evidence="8" type="ORF">A3C19_00880</name>
</gene>
<dbReference type="Gene3D" id="3.40.50.2300">
    <property type="match status" value="1"/>
</dbReference>
<name>A0A1F6DK59_9BACT</name>
<dbReference type="GO" id="GO:0006355">
    <property type="term" value="P:regulation of DNA-templated transcription"/>
    <property type="evidence" value="ECO:0007669"/>
    <property type="project" value="TreeGrafter"/>
</dbReference>
<dbReference type="STRING" id="1798495.A3C19_00880"/>
<dbReference type="PANTHER" id="PTHR48111">
    <property type="entry name" value="REGULATOR OF RPOS"/>
    <property type="match status" value="1"/>
</dbReference>
<dbReference type="InterPro" id="IPR011006">
    <property type="entry name" value="CheY-like_superfamily"/>
</dbReference>
<accession>A0A1F6DK59</accession>
<organism evidence="8 9">
    <name type="scientific">Candidatus Kaiserbacteria bacterium RIFCSPHIGHO2_02_FULL_54_22</name>
    <dbReference type="NCBI Taxonomy" id="1798495"/>
    <lineage>
        <taxon>Bacteria</taxon>
        <taxon>Candidatus Kaiseribacteriota</taxon>
    </lineage>
</organism>
<evidence type="ECO:0000256" key="6">
    <source>
        <dbReference type="PROSITE-ProRule" id="PRU00169"/>
    </source>
</evidence>
<dbReference type="PANTHER" id="PTHR48111:SF1">
    <property type="entry name" value="TWO-COMPONENT RESPONSE REGULATOR ORR33"/>
    <property type="match status" value="1"/>
</dbReference>